<evidence type="ECO:0000256" key="5">
    <source>
        <dbReference type="SAM" id="SignalP"/>
    </source>
</evidence>
<proteinExistence type="predicted"/>
<evidence type="ECO:0000256" key="2">
    <source>
        <dbReference type="ARBA" id="ARBA00022771"/>
    </source>
</evidence>
<evidence type="ECO:0000256" key="1">
    <source>
        <dbReference type="ARBA" id="ARBA00022723"/>
    </source>
</evidence>
<organism evidence="7 8">
    <name type="scientific">Portunus trituberculatus</name>
    <name type="common">Swimming crab</name>
    <name type="synonym">Neptunus trituberculatus</name>
    <dbReference type="NCBI Taxonomy" id="210409"/>
    <lineage>
        <taxon>Eukaryota</taxon>
        <taxon>Metazoa</taxon>
        <taxon>Ecdysozoa</taxon>
        <taxon>Arthropoda</taxon>
        <taxon>Crustacea</taxon>
        <taxon>Multicrustacea</taxon>
        <taxon>Malacostraca</taxon>
        <taxon>Eumalacostraca</taxon>
        <taxon>Eucarida</taxon>
        <taxon>Decapoda</taxon>
        <taxon>Pleocyemata</taxon>
        <taxon>Brachyura</taxon>
        <taxon>Eubrachyura</taxon>
        <taxon>Portunoidea</taxon>
        <taxon>Portunidae</taxon>
        <taxon>Portuninae</taxon>
        <taxon>Portunus</taxon>
    </lineage>
</organism>
<evidence type="ECO:0000313" key="8">
    <source>
        <dbReference type="Proteomes" id="UP000324222"/>
    </source>
</evidence>
<keyword evidence="3" id="KW-0862">Zinc</keyword>
<name>A0A5B7GPJ4_PORTR</name>
<dbReference type="Proteomes" id="UP000324222">
    <property type="component" value="Unassembled WGS sequence"/>
</dbReference>
<reference evidence="7 8" key="1">
    <citation type="submission" date="2019-05" db="EMBL/GenBank/DDBJ databases">
        <title>Another draft genome of Portunus trituberculatus and its Hox gene families provides insights of decapod evolution.</title>
        <authorList>
            <person name="Jeong J.-H."/>
            <person name="Song I."/>
            <person name="Kim S."/>
            <person name="Choi T."/>
            <person name="Kim D."/>
            <person name="Ryu S."/>
            <person name="Kim W."/>
        </authorList>
    </citation>
    <scope>NUCLEOTIDE SEQUENCE [LARGE SCALE GENOMIC DNA]</scope>
    <source>
        <tissue evidence="7">Muscle</tissue>
    </source>
</reference>
<feature type="domain" description="AN1-type" evidence="6">
    <location>
        <begin position="25"/>
        <end position="73"/>
    </location>
</feature>
<dbReference type="InterPro" id="IPR000058">
    <property type="entry name" value="Znf_AN1"/>
</dbReference>
<keyword evidence="2 4" id="KW-0863">Zinc-finger</keyword>
<sequence length="76" mass="8602">MVSDLHLDMGKLHCILNSLMLLLLEIYTNKCSADGCKTKEMIPVLCESCRQNYCLRHRHPSDHDCKGPTSAKEQAL</sequence>
<gene>
    <name evidence="7" type="primary">ZFAND2B</name>
    <name evidence="7" type="ORF">E2C01_053563</name>
</gene>
<keyword evidence="5" id="KW-0732">Signal</keyword>
<dbReference type="PANTHER" id="PTHR14677">
    <property type="entry name" value="ARSENITE INDUCUBLE RNA ASSOCIATED PROTEIN AIP-1-RELATED"/>
    <property type="match status" value="1"/>
</dbReference>
<evidence type="ECO:0000256" key="4">
    <source>
        <dbReference type="PROSITE-ProRule" id="PRU00449"/>
    </source>
</evidence>
<dbReference type="Pfam" id="PF01428">
    <property type="entry name" value="zf-AN1"/>
    <property type="match status" value="1"/>
</dbReference>
<keyword evidence="8" id="KW-1185">Reference proteome</keyword>
<evidence type="ECO:0000256" key="3">
    <source>
        <dbReference type="ARBA" id="ARBA00022833"/>
    </source>
</evidence>
<protein>
    <submittedName>
        <fullName evidence="7">AN1-type zinc finger protein 2B</fullName>
    </submittedName>
</protein>
<dbReference type="GO" id="GO:0008270">
    <property type="term" value="F:zinc ion binding"/>
    <property type="evidence" value="ECO:0007669"/>
    <property type="project" value="UniProtKB-KW"/>
</dbReference>
<accession>A0A5B7GPJ4</accession>
<feature type="chain" id="PRO_5022672882" evidence="5">
    <location>
        <begin position="34"/>
        <end position="76"/>
    </location>
</feature>
<dbReference type="AlphaFoldDB" id="A0A5B7GPJ4"/>
<evidence type="ECO:0000259" key="6">
    <source>
        <dbReference type="PROSITE" id="PS51039"/>
    </source>
</evidence>
<dbReference type="InterPro" id="IPR035896">
    <property type="entry name" value="AN1-like_Znf"/>
</dbReference>
<dbReference type="PANTHER" id="PTHR14677:SF20">
    <property type="entry name" value="ZINC FINGER AN1-TYPE CONTAINING 2A-RELATED"/>
    <property type="match status" value="1"/>
</dbReference>
<evidence type="ECO:0000313" key="7">
    <source>
        <dbReference type="EMBL" id="MPC59539.1"/>
    </source>
</evidence>
<dbReference type="EMBL" id="VSRR010016659">
    <property type="protein sequence ID" value="MPC59539.1"/>
    <property type="molecule type" value="Genomic_DNA"/>
</dbReference>
<dbReference type="OrthoDB" id="431929at2759"/>
<dbReference type="PROSITE" id="PS51039">
    <property type="entry name" value="ZF_AN1"/>
    <property type="match status" value="1"/>
</dbReference>
<comment type="caution">
    <text evidence="7">The sequence shown here is derived from an EMBL/GenBank/DDBJ whole genome shotgun (WGS) entry which is preliminary data.</text>
</comment>
<dbReference type="Gene3D" id="4.10.1110.10">
    <property type="entry name" value="AN1-like Zinc finger"/>
    <property type="match status" value="1"/>
</dbReference>
<dbReference type="SUPFAM" id="SSF118310">
    <property type="entry name" value="AN1-like Zinc finger"/>
    <property type="match status" value="1"/>
</dbReference>
<keyword evidence="1" id="KW-0479">Metal-binding</keyword>
<dbReference type="SMART" id="SM00154">
    <property type="entry name" value="ZnF_AN1"/>
    <property type="match status" value="1"/>
</dbReference>
<dbReference type="GO" id="GO:0005737">
    <property type="term" value="C:cytoplasm"/>
    <property type="evidence" value="ECO:0007669"/>
    <property type="project" value="TreeGrafter"/>
</dbReference>
<feature type="signal peptide" evidence="5">
    <location>
        <begin position="1"/>
        <end position="33"/>
    </location>
</feature>